<dbReference type="Pfam" id="PF15868">
    <property type="entry name" value="MBF2"/>
    <property type="match status" value="1"/>
</dbReference>
<dbReference type="EMBL" id="LR824535">
    <property type="protein sequence ID" value="CAH1644607.1"/>
    <property type="molecule type" value="Genomic_DNA"/>
</dbReference>
<name>A0A9P0ID31_SPOLI</name>
<dbReference type="AlphaFoldDB" id="A0A9P0ID31"/>
<proteinExistence type="predicted"/>
<dbReference type="InterPro" id="IPR031734">
    <property type="entry name" value="MBF2"/>
</dbReference>
<dbReference type="PANTHER" id="PTHR37685:SF1">
    <property type="entry name" value="GEO11136P1-RELATED"/>
    <property type="match status" value="1"/>
</dbReference>
<evidence type="ECO:0000313" key="1">
    <source>
        <dbReference type="EMBL" id="CAH1644607.1"/>
    </source>
</evidence>
<protein>
    <submittedName>
        <fullName evidence="1">Uncharacterized protein</fullName>
    </submittedName>
</protein>
<keyword evidence="2" id="KW-1185">Reference proteome</keyword>
<dbReference type="Proteomes" id="UP001153321">
    <property type="component" value="Chromosome 4"/>
</dbReference>
<sequence length="134" mass="14788">MPSKKYTNILPVFFYLKKSCYNHLKMSLLTQVTIFCLCLALYNAEDLQLGSGVNAQLGYQEIVKLGSVPLTVRTKNVFYNSNNTKTIKSISAVDIDKSKAVPTITAGGIGSSFVNVRLKSEKGKALNYLVQIFV</sequence>
<organism evidence="1 2">
    <name type="scientific">Spodoptera littoralis</name>
    <name type="common">Egyptian cotton leafworm</name>
    <dbReference type="NCBI Taxonomy" id="7109"/>
    <lineage>
        <taxon>Eukaryota</taxon>
        <taxon>Metazoa</taxon>
        <taxon>Ecdysozoa</taxon>
        <taxon>Arthropoda</taxon>
        <taxon>Hexapoda</taxon>
        <taxon>Insecta</taxon>
        <taxon>Pterygota</taxon>
        <taxon>Neoptera</taxon>
        <taxon>Endopterygota</taxon>
        <taxon>Lepidoptera</taxon>
        <taxon>Glossata</taxon>
        <taxon>Ditrysia</taxon>
        <taxon>Noctuoidea</taxon>
        <taxon>Noctuidae</taxon>
        <taxon>Amphipyrinae</taxon>
        <taxon>Spodoptera</taxon>
    </lineage>
</organism>
<dbReference type="PANTHER" id="PTHR37685">
    <property type="entry name" value="GEO11136P1-RELATED"/>
    <property type="match status" value="1"/>
</dbReference>
<reference evidence="1" key="1">
    <citation type="submission" date="2022-02" db="EMBL/GenBank/DDBJ databases">
        <authorList>
            <person name="King R."/>
        </authorList>
    </citation>
    <scope>NUCLEOTIDE SEQUENCE</scope>
</reference>
<accession>A0A9P0ID31</accession>
<gene>
    <name evidence="1" type="ORF">SPLIT_LOCUS9960</name>
</gene>
<evidence type="ECO:0000313" key="2">
    <source>
        <dbReference type="Proteomes" id="UP001153321"/>
    </source>
</evidence>